<proteinExistence type="predicted"/>
<comment type="caution">
    <text evidence="1">The sequence shown here is derived from an EMBL/GenBank/DDBJ whole genome shotgun (WGS) entry which is preliminary data.</text>
</comment>
<reference evidence="1" key="1">
    <citation type="submission" date="2023-03" db="EMBL/GenBank/DDBJ databases">
        <title>Comparative genomics of Weissella fermenti BK2, and weissella type species.</title>
        <authorList>
            <person name="Lee J.K."/>
            <person name="Baek J.H."/>
            <person name="Kim J.M."/>
            <person name="Choi D.G."/>
            <person name="Jeon C.O."/>
        </authorList>
    </citation>
    <scope>NUCLEOTIDE SEQUENCE</scope>
    <source>
        <strain evidence="1">BK2</strain>
    </source>
</reference>
<gene>
    <name evidence="1" type="ORF">OIT47_000185</name>
</gene>
<dbReference type="Proteomes" id="UP001146336">
    <property type="component" value="Unassembled WGS sequence"/>
</dbReference>
<accession>A0ABT6D036</accession>
<evidence type="ECO:0000313" key="1">
    <source>
        <dbReference type="EMBL" id="MDF9298753.1"/>
    </source>
</evidence>
<protein>
    <submittedName>
        <fullName evidence="1">Uncharacterized protein</fullName>
    </submittedName>
</protein>
<dbReference type="RefSeq" id="WP_199404581.1">
    <property type="nucleotide sequence ID" value="NZ_JAOZFC020000001.1"/>
</dbReference>
<organism evidence="1 2">
    <name type="scientific">Weissella fermenti</name>
    <dbReference type="NCBI Taxonomy" id="2987699"/>
    <lineage>
        <taxon>Bacteria</taxon>
        <taxon>Bacillati</taxon>
        <taxon>Bacillota</taxon>
        <taxon>Bacilli</taxon>
        <taxon>Lactobacillales</taxon>
        <taxon>Lactobacillaceae</taxon>
        <taxon>Weissella</taxon>
    </lineage>
</organism>
<evidence type="ECO:0000313" key="2">
    <source>
        <dbReference type="Proteomes" id="UP001146336"/>
    </source>
</evidence>
<keyword evidence="2" id="KW-1185">Reference proteome</keyword>
<name>A0ABT6D036_9LACO</name>
<dbReference type="EMBL" id="JAOZFC020000001">
    <property type="protein sequence ID" value="MDF9298753.1"/>
    <property type="molecule type" value="Genomic_DNA"/>
</dbReference>
<sequence>MENSTSKNSISNVSEANVPEHRLWDAYEKMARPLLSILHGESETFFRPGQRSLLPSLEKPILNYLILGQRDDTNEKFFKELVDTTSKDLEAERNRVDTLYSIGQTWFKENNDSVLIDEERKILCSFEKELSSNTLSIYSTHDFNKWIEFLITTTGTEANGWFLSPYIYEYHLSRIFTELMNKAKNENHDPKQVIPWPLYDDILPESEISKVKKIFEVALDVWIRSQPKDPEEKLLQLILSSTGPYRDYDMTVEQVDYLTKSINNNPQNFDSEFYWRIRFAFDETTLYEIKSGKLPKLKDAIKNLTLAMHNASEYLAAIDNTKIKRQNIERGLTGKNGLETILHI</sequence>